<dbReference type="PANTHER" id="PTHR47720">
    <property type="entry name" value="AQUAPORIN SIP2-1-RELATED"/>
    <property type="match status" value="1"/>
</dbReference>
<feature type="transmembrane region" description="Helical" evidence="6">
    <location>
        <begin position="45"/>
        <end position="66"/>
    </location>
</feature>
<dbReference type="Pfam" id="PF00230">
    <property type="entry name" value="MIP"/>
    <property type="match status" value="1"/>
</dbReference>
<accession>A0A9R0JN33</accession>
<dbReference type="GO" id="GO:0015267">
    <property type="term" value="F:channel activity"/>
    <property type="evidence" value="ECO:0007669"/>
    <property type="project" value="InterPro"/>
</dbReference>
<comment type="subcellular location">
    <subcellularLocation>
        <location evidence="1">Membrane</location>
        <topology evidence="1">Multi-pass membrane protein</topology>
    </subcellularLocation>
</comment>
<gene>
    <name evidence="8" type="primary">LOC110780212</name>
</gene>
<evidence type="ECO:0000256" key="5">
    <source>
        <dbReference type="RuleBase" id="RU000477"/>
    </source>
</evidence>
<dbReference type="GeneID" id="110780212"/>
<keyword evidence="5" id="KW-0813">Transport</keyword>
<protein>
    <submittedName>
        <fullName evidence="8">Probable aquaporin SIP2-1</fullName>
    </submittedName>
</protein>
<reference evidence="7" key="1">
    <citation type="journal article" date="2021" name="Nat. Commun.">
        <title>Genomic analyses provide insights into spinach domestication and the genetic basis of agronomic traits.</title>
        <authorList>
            <person name="Cai X."/>
            <person name="Sun X."/>
            <person name="Xu C."/>
            <person name="Sun H."/>
            <person name="Wang X."/>
            <person name="Ge C."/>
            <person name="Zhang Z."/>
            <person name="Wang Q."/>
            <person name="Fei Z."/>
            <person name="Jiao C."/>
            <person name="Wang Q."/>
        </authorList>
    </citation>
    <scope>NUCLEOTIDE SEQUENCE [LARGE SCALE GENOMIC DNA]</scope>
    <source>
        <strain evidence="7">cv. Varoflay</strain>
    </source>
</reference>
<dbReference type="RefSeq" id="XP_021840330.1">
    <property type="nucleotide sequence ID" value="XM_021984638.2"/>
</dbReference>
<name>A0A9R0JN33_SPIOL</name>
<dbReference type="KEGG" id="soe:110780212"/>
<proteinExistence type="inferred from homology"/>
<dbReference type="OrthoDB" id="1580043at2759"/>
<dbReference type="GO" id="GO:0016020">
    <property type="term" value="C:membrane"/>
    <property type="evidence" value="ECO:0007669"/>
    <property type="project" value="UniProtKB-SubCell"/>
</dbReference>
<feature type="transmembrane region" description="Helical" evidence="6">
    <location>
        <begin position="169"/>
        <end position="191"/>
    </location>
</feature>
<keyword evidence="3 6" id="KW-1133">Transmembrane helix</keyword>
<keyword evidence="2 5" id="KW-0812">Transmembrane</keyword>
<reference evidence="8" key="2">
    <citation type="submission" date="2025-08" db="UniProtKB">
        <authorList>
            <consortium name="RefSeq"/>
        </authorList>
    </citation>
    <scope>IDENTIFICATION</scope>
    <source>
        <tissue evidence="8">Leaf</tissue>
    </source>
</reference>
<sequence>MGETRKGLLLISDFALSFMWVCSSVFVKIFVYNFLGFEHNFTGDIVKLCFSLVNLFFFAILGKFAGGAAYNPLTILGGAISGGFSRFLFTIGARIPAQVFGAIYGVKLLIQMFPEISRGPKLNVNIHQGALTEGILTFMVVLISLSLARSIPGSFVRKTWISSISKLTLNILGSDLTGGCMNPASVMGWAYARGDHITKEHIFVYWLAPIEATLLAVWIFMVLFPKAKETSDTKPKSE</sequence>
<dbReference type="PANTHER" id="PTHR47720:SF1">
    <property type="entry name" value="AQUAPORIN SIP2-1-RELATED"/>
    <property type="match status" value="1"/>
</dbReference>
<dbReference type="AlphaFoldDB" id="A0A9R0JN33"/>
<dbReference type="Proteomes" id="UP000813463">
    <property type="component" value="Chromosome 1"/>
</dbReference>
<evidence type="ECO:0000256" key="1">
    <source>
        <dbReference type="ARBA" id="ARBA00004141"/>
    </source>
</evidence>
<evidence type="ECO:0000256" key="4">
    <source>
        <dbReference type="ARBA" id="ARBA00023136"/>
    </source>
</evidence>
<dbReference type="PRINTS" id="PR00783">
    <property type="entry name" value="MINTRINSICP"/>
</dbReference>
<dbReference type="Gene3D" id="1.20.1080.10">
    <property type="entry name" value="Glycerol uptake facilitator protein"/>
    <property type="match status" value="1"/>
</dbReference>
<dbReference type="GO" id="GO:0005783">
    <property type="term" value="C:endoplasmic reticulum"/>
    <property type="evidence" value="ECO:0000318"/>
    <property type="project" value="GO_Central"/>
</dbReference>
<evidence type="ECO:0000313" key="8">
    <source>
        <dbReference type="RefSeq" id="XP_021840330.1"/>
    </source>
</evidence>
<keyword evidence="7" id="KW-1185">Reference proteome</keyword>
<evidence type="ECO:0000313" key="7">
    <source>
        <dbReference type="Proteomes" id="UP000813463"/>
    </source>
</evidence>
<dbReference type="SUPFAM" id="SSF81338">
    <property type="entry name" value="Aquaporin-like"/>
    <property type="match status" value="1"/>
</dbReference>
<dbReference type="InterPro" id="IPR000425">
    <property type="entry name" value="MIP"/>
</dbReference>
<organism evidence="7 8">
    <name type="scientific">Spinacia oleracea</name>
    <name type="common">Spinach</name>
    <dbReference type="NCBI Taxonomy" id="3562"/>
    <lineage>
        <taxon>Eukaryota</taxon>
        <taxon>Viridiplantae</taxon>
        <taxon>Streptophyta</taxon>
        <taxon>Embryophyta</taxon>
        <taxon>Tracheophyta</taxon>
        <taxon>Spermatophyta</taxon>
        <taxon>Magnoliopsida</taxon>
        <taxon>eudicotyledons</taxon>
        <taxon>Gunneridae</taxon>
        <taxon>Pentapetalae</taxon>
        <taxon>Caryophyllales</taxon>
        <taxon>Chenopodiaceae</taxon>
        <taxon>Chenopodioideae</taxon>
        <taxon>Anserineae</taxon>
        <taxon>Spinacia</taxon>
    </lineage>
</organism>
<evidence type="ECO:0000256" key="6">
    <source>
        <dbReference type="SAM" id="Phobius"/>
    </source>
</evidence>
<dbReference type="InterPro" id="IPR044226">
    <property type="entry name" value="SIP2-1-like"/>
</dbReference>
<dbReference type="InterPro" id="IPR023271">
    <property type="entry name" value="Aquaporin-like"/>
</dbReference>
<feature type="transmembrane region" description="Helical" evidence="6">
    <location>
        <begin position="203"/>
        <end position="224"/>
    </location>
</feature>
<keyword evidence="4 6" id="KW-0472">Membrane</keyword>
<feature type="transmembrane region" description="Helical" evidence="6">
    <location>
        <begin position="87"/>
        <end position="106"/>
    </location>
</feature>
<evidence type="ECO:0000256" key="2">
    <source>
        <dbReference type="ARBA" id="ARBA00022692"/>
    </source>
</evidence>
<evidence type="ECO:0000256" key="3">
    <source>
        <dbReference type="ARBA" id="ARBA00022989"/>
    </source>
</evidence>
<feature type="transmembrane region" description="Helical" evidence="6">
    <location>
        <begin position="7"/>
        <end position="33"/>
    </location>
</feature>
<feature type="transmembrane region" description="Helical" evidence="6">
    <location>
        <begin position="126"/>
        <end position="148"/>
    </location>
</feature>
<comment type="similarity">
    <text evidence="5">Belongs to the MIP/aquaporin (TC 1.A.8) family.</text>
</comment>